<reference evidence="2 3" key="1">
    <citation type="submission" date="2019-01" db="EMBL/GenBank/DDBJ databases">
        <authorList>
            <person name="Chen W.-M."/>
        </authorList>
    </citation>
    <scope>NUCLEOTIDE SEQUENCE [LARGE SCALE GENOMIC DNA]</scope>
    <source>
        <strain evidence="2 3">ICH-3</strain>
    </source>
</reference>
<accession>A0A3S2TSX4</accession>
<sequence>MTDDQLANALYGSVTEHDVEPPREQAQQAPADSDELARRMYQPDDPGAHVGEDRLDKVYGSVQRQIETAAVEQLGLEPDVARQASTEWAQVFRENEISTDEAATLSTIAAGLVGGSVQPDPIAWRNAARAELVSEYGANSEAALAAAKAFVAKDRALAEFLDEHGLGDHPAVVRTIARRAWTLKKAGKL</sequence>
<gene>
    <name evidence="2" type="ORF">ENE75_03575</name>
</gene>
<dbReference type="AlphaFoldDB" id="A0A3S2TSX4"/>
<dbReference type="EMBL" id="SACT01000001">
    <property type="protein sequence ID" value="RVT53969.1"/>
    <property type="molecule type" value="Genomic_DNA"/>
</dbReference>
<organism evidence="2 3">
    <name type="scientific">Rubrivivax albus</name>
    <dbReference type="NCBI Taxonomy" id="2499835"/>
    <lineage>
        <taxon>Bacteria</taxon>
        <taxon>Pseudomonadati</taxon>
        <taxon>Pseudomonadota</taxon>
        <taxon>Betaproteobacteria</taxon>
        <taxon>Burkholderiales</taxon>
        <taxon>Sphaerotilaceae</taxon>
        <taxon>Rubrivivax</taxon>
    </lineage>
</organism>
<keyword evidence="3" id="KW-1185">Reference proteome</keyword>
<dbReference type="Proteomes" id="UP000288178">
    <property type="component" value="Unassembled WGS sequence"/>
</dbReference>
<comment type="caution">
    <text evidence="2">The sequence shown here is derived from an EMBL/GenBank/DDBJ whole genome shotgun (WGS) entry which is preliminary data.</text>
</comment>
<name>A0A3S2TSX4_9BURK</name>
<protein>
    <submittedName>
        <fullName evidence="2">Uncharacterized protein</fullName>
    </submittedName>
</protein>
<evidence type="ECO:0000313" key="2">
    <source>
        <dbReference type="EMBL" id="RVT53969.1"/>
    </source>
</evidence>
<feature type="region of interest" description="Disordered" evidence="1">
    <location>
        <begin position="1"/>
        <end position="51"/>
    </location>
</feature>
<proteinExistence type="predicted"/>
<evidence type="ECO:0000256" key="1">
    <source>
        <dbReference type="SAM" id="MobiDB-lite"/>
    </source>
</evidence>
<feature type="compositionally biased region" description="Basic and acidic residues" evidence="1">
    <location>
        <begin position="35"/>
        <end position="51"/>
    </location>
</feature>
<evidence type="ECO:0000313" key="3">
    <source>
        <dbReference type="Proteomes" id="UP000288178"/>
    </source>
</evidence>